<keyword evidence="1" id="KW-0472">Membrane</keyword>
<comment type="caution">
    <text evidence="2">The sequence shown here is derived from an EMBL/GenBank/DDBJ whole genome shotgun (WGS) entry which is preliminary data.</text>
</comment>
<organism evidence="2 3">
    <name type="scientific">Sphingobacterium hungaricum</name>
    <dbReference type="NCBI Taxonomy" id="2082723"/>
    <lineage>
        <taxon>Bacteria</taxon>
        <taxon>Pseudomonadati</taxon>
        <taxon>Bacteroidota</taxon>
        <taxon>Sphingobacteriia</taxon>
        <taxon>Sphingobacteriales</taxon>
        <taxon>Sphingobacteriaceae</taxon>
        <taxon>Sphingobacterium</taxon>
    </lineage>
</organism>
<dbReference type="RefSeq" id="WP_196936756.1">
    <property type="nucleotide sequence ID" value="NZ_MU158698.1"/>
</dbReference>
<name>A0A928YRE4_9SPHI</name>
<feature type="transmembrane region" description="Helical" evidence="1">
    <location>
        <begin position="167"/>
        <end position="196"/>
    </location>
</feature>
<protein>
    <submittedName>
        <fullName evidence="2">DUF3307 domain-containing protein</fullName>
    </submittedName>
</protein>
<keyword evidence="1" id="KW-0812">Transmembrane</keyword>
<dbReference type="AlphaFoldDB" id="A0A928YRE4"/>
<feature type="transmembrane region" description="Helical" evidence="1">
    <location>
        <begin position="90"/>
        <end position="110"/>
    </location>
</feature>
<feature type="transmembrane region" description="Helical" evidence="1">
    <location>
        <begin position="57"/>
        <end position="78"/>
    </location>
</feature>
<dbReference type="Pfam" id="PF11750">
    <property type="entry name" value="DUF3307"/>
    <property type="match status" value="1"/>
</dbReference>
<feature type="transmembrane region" description="Helical" evidence="1">
    <location>
        <begin position="216"/>
        <end position="235"/>
    </location>
</feature>
<reference evidence="2" key="1">
    <citation type="submission" date="2018-02" db="EMBL/GenBank/DDBJ databases">
        <authorList>
            <person name="Vasarhelyi B.M."/>
            <person name="Deshmukh S."/>
            <person name="Balint B."/>
            <person name="Kukolya J."/>
        </authorList>
    </citation>
    <scope>NUCLEOTIDE SEQUENCE</scope>
    <source>
        <strain evidence="2">KB22</strain>
    </source>
</reference>
<evidence type="ECO:0000256" key="1">
    <source>
        <dbReference type="SAM" id="Phobius"/>
    </source>
</evidence>
<dbReference type="InterPro" id="IPR021737">
    <property type="entry name" value="Phage_phiKZ_Orf197"/>
</dbReference>
<keyword evidence="3" id="KW-1185">Reference proteome</keyword>
<proteinExistence type="predicted"/>
<dbReference type="EMBL" id="PRDK01000009">
    <property type="protein sequence ID" value="MBE8714899.1"/>
    <property type="molecule type" value="Genomic_DNA"/>
</dbReference>
<sequence>MLIVFLKFIIAHVLGDFVFQPKKWVIERRNNMGYLFAHVLVHGILLCLFFYNDLATFWPTIVFVTVSHLAIDSLKIWWEKMWPYKPIQLFIADQILHIGVIVAAVCYLFPIPEPIFDVQISITFLLYSLAILLLVFVTPIFLKVFFTKWENENAFHNKRKDSLLDAGLIIGILERILILFFVQLGLYEGVGFLLAAKSIFRFGDLANAKDTKFTEYILIGTLLSFSIAIFVSYFLKIALEKFAY</sequence>
<keyword evidence="1" id="KW-1133">Transmembrane helix</keyword>
<feature type="transmembrane region" description="Helical" evidence="1">
    <location>
        <begin position="122"/>
        <end position="146"/>
    </location>
</feature>
<dbReference type="Proteomes" id="UP000616201">
    <property type="component" value="Unassembled WGS sequence"/>
</dbReference>
<accession>A0A928YRE4</accession>
<feature type="transmembrane region" description="Helical" evidence="1">
    <location>
        <begin position="32"/>
        <end position="51"/>
    </location>
</feature>
<evidence type="ECO:0000313" key="2">
    <source>
        <dbReference type="EMBL" id="MBE8714899.1"/>
    </source>
</evidence>
<gene>
    <name evidence="2" type="ORF">C4F49_14545</name>
</gene>
<evidence type="ECO:0000313" key="3">
    <source>
        <dbReference type="Proteomes" id="UP000616201"/>
    </source>
</evidence>